<dbReference type="SUPFAM" id="SSF50891">
    <property type="entry name" value="Cyclophilin-like"/>
    <property type="match status" value="1"/>
</dbReference>
<protein>
    <submittedName>
        <fullName evidence="1">Uncharacterized protein</fullName>
    </submittedName>
</protein>
<reference evidence="1 2" key="1">
    <citation type="submission" date="2024-05" db="EMBL/GenBank/DDBJ databases">
        <authorList>
            <person name="Wallberg A."/>
        </authorList>
    </citation>
    <scope>NUCLEOTIDE SEQUENCE [LARGE SCALE GENOMIC DNA]</scope>
</reference>
<sequence>MLPSEASLVFMELTLGSAVQRRMYIRLDKTLPNTRGYMVELFTGQRGPTFRGIKFDACNSYKMYTGSTLPFSKATFTFDKSGGSIAKHGDVIGWLRSGYLQHIFFYVSDPSSTLDFGKEYTSECIVFGHVDEGSLDVLKACHDNHSRGVTISDCGLVLEC</sequence>
<gene>
    <name evidence="1" type="ORF">MNOR_LOCUS28817</name>
</gene>
<dbReference type="EMBL" id="CAXKWB010032436">
    <property type="protein sequence ID" value="CAL4141179.1"/>
    <property type="molecule type" value="Genomic_DNA"/>
</dbReference>
<dbReference type="InterPro" id="IPR029000">
    <property type="entry name" value="Cyclophilin-like_dom_sf"/>
</dbReference>
<proteinExistence type="predicted"/>
<dbReference type="Proteomes" id="UP001497623">
    <property type="component" value="Unassembled WGS sequence"/>
</dbReference>
<keyword evidence="2" id="KW-1185">Reference proteome</keyword>
<evidence type="ECO:0000313" key="2">
    <source>
        <dbReference type="Proteomes" id="UP001497623"/>
    </source>
</evidence>
<accession>A0AAV2RSS7</accession>
<comment type="caution">
    <text evidence="1">The sequence shown here is derived from an EMBL/GenBank/DDBJ whole genome shotgun (WGS) entry which is preliminary data.</text>
</comment>
<dbReference type="AlphaFoldDB" id="A0AAV2RSS7"/>
<name>A0AAV2RSS7_MEGNR</name>
<dbReference type="Gene3D" id="2.40.100.10">
    <property type="entry name" value="Cyclophilin-like"/>
    <property type="match status" value="1"/>
</dbReference>
<organism evidence="1 2">
    <name type="scientific">Meganyctiphanes norvegica</name>
    <name type="common">Northern krill</name>
    <name type="synonym">Thysanopoda norvegica</name>
    <dbReference type="NCBI Taxonomy" id="48144"/>
    <lineage>
        <taxon>Eukaryota</taxon>
        <taxon>Metazoa</taxon>
        <taxon>Ecdysozoa</taxon>
        <taxon>Arthropoda</taxon>
        <taxon>Crustacea</taxon>
        <taxon>Multicrustacea</taxon>
        <taxon>Malacostraca</taxon>
        <taxon>Eumalacostraca</taxon>
        <taxon>Eucarida</taxon>
        <taxon>Euphausiacea</taxon>
        <taxon>Euphausiidae</taxon>
        <taxon>Meganyctiphanes</taxon>
    </lineage>
</organism>
<evidence type="ECO:0000313" key="1">
    <source>
        <dbReference type="EMBL" id="CAL4141179.1"/>
    </source>
</evidence>